<comment type="caution">
    <text evidence="2">The sequence shown here is derived from an EMBL/GenBank/DDBJ whole genome shotgun (WGS) entry which is preliminary data.</text>
</comment>
<organism evidence="2 3">
    <name type="scientific">Cupriavidus alkaliphilus</name>
    <dbReference type="NCBI Taxonomy" id="942866"/>
    <lineage>
        <taxon>Bacteria</taxon>
        <taxon>Pseudomonadati</taxon>
        <taxon>Pseudomonadota</taxon>
        <taxon>Betaproteobacteria</taxon>
        <taxon>Burkholderiales</taxon>
        <taxon>Burkholderiaceae</taxon>
        <taxon>Cupriavidus</taxon>
    </lineage>
</organism>
<feature type="domain" description="SnoaL-like" evidence="1">
    <location>
        <begin position="8"/>
        <end position="113"/>
    </location>
</feature>
<name>A0A7W4YTW4_9BURK</name>
<dbReference type="EMBL" id="JACHWF010000006">
    <property type="protein sequence ID" value="MBB3009867.1"/>
    <property type="molecule type" value="Genomic_DNA"/>
</dbReference>
<dbReference type="SUPFAM" id="SSF54427">
    <property type="entry name" value="NTF2-like"/>
    <property type="match status" value="1"/>
</dbReference>
<dbReference type="RefSeq" id="WP_260154485.1">
    <property type="nucleotide sequence ID" value="NZ_JACHWF010000006.1"/>
</dbReference>
<dbReference type="InterPro" id="IPR037401">
    <property type="entry name" value="SnoaL-like"/>
</dbReference>
<proteinExistence type="predicted"/>
<reference evidence="2 3" key="1">
    <citation type="submission" date="2020-08" db="EMBL/GenBank/DDBJ databases">
        <title>Genomic Encyclopedia of Type Strains, Phase IV (KMG-V): Genome sequencing to study the core and pangenomes of soil and plant-associated prokaryotes.</title>
        <authorList>
            <person name="Whitman W."/>
        </authorList>
    </citation>
    <scope>NUCLEOTIDE SEQUENCE [LARGE SCALE GENOMIC DNA]</scope>
    <source>
        <strain evidence="2 3">SLV-2362</strain>
    </source>
</reference>
<gene>
    <name evidence="2" type="ORF">FHX61_004543</name>
</gene>
<dbReference type="GO" id="GO:0016853">
    <property type="term" value="F:isomerase activity"/>
    <property type="evidence" value="ECO:0007669"/>
    <property type="project" value="UniProtKB-KW"/>
</dbReference>
<dbReference type="Gene3D" id="3.10.450.50">
    <property type="match status" value="1"/>
</dbReference>
<keyword evidence="2" id="KW-0413">Isomerase</keyword>
<dbReference type="Pfam" id="PF12680">
    <property type="entry name" value="SnoaL_2"/>
    <property type="match status" value="1"/>
</dbReference>
<dbReference type="AlphaFoldDB" id="A0A7W4YTW4"/>
<evidence type="ECO:0000313" key="3">
    <source>
        <dbReference type="Proteomes" id="UP000578036"/>
    </source>
</evidence>
<accession>A0A7W4YTW4</accession>
<dbReference type="Proteomes" id="UP000578036">
    <property type="component" value="Unassembled WGS sequence"/>
</dbReference>
<evidence type="ECO:0000313" key="2">
    <source>
        <dbReference type="EMBL" id="MBB3009867.1"/>
    </source>
</evidence>
<keyword evidence="3" id="KW-1185">Reference proteome</keyword>
<protein>
    <submittedName>
        <fullName evidence="2">Ketosteroid isomerase-like protein</fullName>
    </submittedName>
</protein>
<sequence>MMSQIETVQAFFARYLEHDLKGMLALFAPGARIDYVPMMMAGPVDETGRNIWSTLVDGFPDLGNRVTAIYSDDVQRTVIAEVTITGTQARDVLGIANRGQSFSLPHVFIARVDSEARIEFMRAYWDNAAFYAALAHAVS</sequence>
<dbReference type="InterPro" id="IPR032710">
    <property type="entry name" value="NTF2-like_dom_sf"/>
</dbReference>
<evidence type="ECO:0000259" key="1">
    <source>
        <dbReference type="Pfam" id="PF12680"/>
    </source>
</evidence>